<evidence type="ECO:0000256" key="2">
    <source>
        <dbReference type="ARBA" id="ARBA00022692"/>
    </source>
</evidence>
<reference evidence="5 6" key="1">
    <citation type="submission" date="2020-08" db="EMBL/GenBank/DDBJ databases">
        <title>Genomic Encyclopedia of Type Strains, Phase III (KMG-III): the genomes of soil and plant-associated and newly described type strains.</title>
        <authorList>
            <person name="Whitman W."/>
        </authorList>
    </citation>
    <scope>NUCLEOTIDE SEQUENCE [LARGE SCALE GENOMIC DNA]</scope>
    <source>
        <strain evidence="5 6">CECT 3302</strain>
    </source>
</reference>
<dbReference type="AlphaFoldDB" id="A0A7W5A994"/>
<keyword evidence="4" id="KW-0472">Membrane</keyword>
<dbReference type="Gene3D" id="1.20.120.1630">
    <property type="match status" value="1"/>
</dbReference>
<dbReference type="GO" id="GO:0012505">
    <property type="term" value="C:endomembrane system"/>
    <property type="evidence" value="ECO:0007669"/>
    <property type="project" value="UniProtKB-SubCell"/>
</dbReference>
<evidence type="ECO:0000256" key="1">
    <source>
        <dbReference type="ARBA" id="ARBA00004127"/>
    </source>
</evidence>
<dbReference type="PANTHER" id="PTHR43847">
    <property type="entry name" value="BLL3993 PROTEIN"/>
    <property type="match status" value="1"/>
</dbReference>
<proteinExistence type="predicted"/>
<evidence type="ECO:0000256" key="3">
    <source>
        <dbReference type="ARBA" id="ARBA00022989"/>
    </source>
</evidence>
<keyword evidence="5" id="KW-0808">Transferase</keyword>
<dbReference type="InterPro" id="IPR007318">
    <property type="entry name" value="Phopholipid_MeTrfase"/>
</dbReference>
<dbReference type="Pfam" id="PF04191">
    <property type="entry name" value="PEMT"/>
    <property type="match status" value="1"/>
</dbReference>
<dbReference type="EMBL" id="JACHXG010000015">
    <property type="protein sequence ID" value="MBB3092057.1"/>
    <property type="molecule type" value="Genomic_DNA"/>
</dbReference>
<dbReference type="InterPro" id="IPR052527">
    <property type="entry name" value="Metal_cation-efflux_comp"/>
</dbReference>
<protein>
    <submittedName>
        <fullName evidence="5">Protein-S-isoprenylcysteine O-methyltransferase Ste14</fullName>
    </submittedName>
</protein>
<evidence type="ECO:0000256" key="4">
    <source>
        <dbReference type="ARBA" id="ARBA00023136"/>
    </source>
</evidence>
<dbReference type="PANTHER" id="PTHR43847:SF1">
    <property type="entry name" value="BLL3993 PROTEIN"/>
    <property type="match status" value="1"/>
</dbReference>
<gene>
    <name evidence="5" type="ORF">FHS12_005034</name>
</gene>
<keyword evidence="3" id="KW-1133">Transmembrane helix</keyword>
<comment type="caution">
    <text evidence="5">The sequence shown here is derived from an EMBL/GenBank/DDBJ whole genome shotgun (WGS) entry which is preliminary data.</text>
</comment>
<dbReference type="RefSeq" id="WP_183551396.1">
    <property type="nucleotide sequence ID" value="NZ_BMQT01000014.1"/>
</dbReference>
<dbReference type="GO" id="GO:0008168">
    <property type="term" value="F:methyltransferase activity"/>
    <property type="evidence" value="ECO:0007669"/>
    <property type="project" value="UniProtKB-KW"/>
</dbReference>
<evidence type="ECO:0000313" key="5">
    <source>
        <dbReference type="EMBL" id="MBB3092057.1"/>
    </source>
</evidence>
<keyword evidence="5" id="KW-0489">Methyltransferase</keyword>
<dbReference type="GO" id="GO:0032259">
    <property type="term" value="P:methylation"/>
    <property type="evidence" value="ECO:0007669"/>
    <property type="project" value="UniProtKB-KW"/>
</dbReference>
<name>A0A7W5A994_9ACTN</name>
<organism evidence="5 6">
    <name type="scientific">Nocardioides albus</name>
    <dbReference type="NCBI Taxonomy" id="1841"/>
    <lineage>
        <taxon>Bacteria</taxon>
        <taxon>Bacillati</taxon>
        <taxon>Actinomycetota</taxon>
        <taxon>Actinomycetes</taxon>
        <taxon>Propionibacteriales</taxon>
        <taxon>Nocardioidaceae</taxon>
        <taxon>Nocardioides</taxon>
    </lineage>
</organism>
<sequence length="150" mass="16014">MPKVPPPVYVAVGLAAQHLLAPHGRPTPVRAVAAGALAAGSVYVAASAVRAFSHKHTTVNPLEPERATAVVTDGPFRYTRNPMYVSMAGVLTAHALLRGGWLPLVPVAAFVAVMDRIQIPAEEHALSWSFGRTYDDYRGSTPRWLGPPRG</sequence>
<keyword evidence="6" id="KW-1185">Reference proteome</keyword>
<accession>A0A7W5A994</accession>
<keyword evidence="2" id="KW-0812">Transmembrane</keyword>
<evidence type="ECO:0000313" key="6">
    <source>
        <dbReference type="Proteomes" id="UP000577707"/>
    </source>
</evidence>
<comment type="subcellular location">
    <subcellularLocation>
        <location evidence="1">Endomembrane system</location>
        <topology evidence="1">Multi-pass membrane protein</topology>
    </subcellularLocation>
</comment>
<dbReference type="Proteomes" id="UP000577707">
    <property type="component" value="Unassembled WGS sequence"/>
</dbReference>